<proteinExistence type="predicted"/>
<sequence>MDDKRLTDLELRFMEQEQAISELSDIVNRQWQEIEQLKRKLSHTHERIVTLEDTLPASPGNEKPPHY</sequence>
<dbReference type="PANTHER" id="PTHR36508:SF1">
    <property type="entry name" value="PROTEIN SLYX"/>
    <property type="match status" value="1"/>
</dbReference>
<organism evidence="1 2">
    <name type="scientific">Sneathiella litorea</name>
    <dbReference type="NCBI Taxonomy" id="2606216"/>
    <lineage>
        <taxon>Bacteria</taxon>
        <taxon>Pseudomonadati</taxon>
        <taxon>Pseudomonadota</taxon>
        <taxon>Alphaproteobacteria</taxon>
        <taxon>Sneathiellales</taxon>
        <taxon>Sneathiellaceae</taxon>
        <taxon>Sneathiella</taxon>
    </lineage>
</organism>
<evidence type="ECO:0000313" key="2">
    <source>
        <dbReference type="Proteomes" id="UP000476030"/>
    </source>
</evidence>
<gene>
    <name evidence="1" type="ORF">GQE98_07770</name>
</gene>
<dbReference type="Gene3D" id="1.20.5.300">
    <property type="match status" value="1"/>
</dbReference>
<dbReference type="EMBL" id="WTUW01000002">
    <property type="protein sequence ID" value="MZR30530.1"/>
    <property type="molecule type" value="Genomic_DNA"/>
</dbReference>
<dbReference type="RefSeq" id="WP_161315106.1">
    <property type="nucleotide sequence ID" value="NZ_WTUW01000002.1"/>
</dbReference>
<evidence type="ECO:0000313" key="1">
    <source>
        <dbReference type="EMBL" id="MZR30530.1"/>
    </source>
</evidence>
<name>A0A6L8W814_9PROT</name>
<dbReference type="Pfam" id="PF04102">
    <property type="entry name" value="SlyX"/>
    <property type="match status" value="1"/>
</dbReference>
<accession>A0A6L8W814</accession>
<reference evidence="1 2" key="1">
    <citation type="submission" date="2019-12" db="EMBL/GenBank/DDBJ databases">
        <title>Snethiella sp. nov. sp. isolated from sea sand.</title>
        <authorList>
            <person name="Kim J."/>
            <person name="Jeong S.E."/>
            <person name="Jung H.S."/>
            <person name="Jeon C.O."/>
        </authorList>
    </citation>
    <scope>NUCLEOTIDE SEQUENCE [LARGE SCALE GENOMIC DNA]</scope>
    <source>
        <strain evidence="1 2">DP05</strain>
    </source>
</reference>
<comment type="caution">
    <text evidence="1">The sequence shown here is derived from an EMBL/GenBank/DDBJ whole genome shotgun (WGS) entry which is preliminary data.</text>
</comment>
<dbReference type="InterPro" id="IPR007236">
    <property type="entry name" value="SlyX"/>
</dbReference>
<keyword evidence="2" id="KW-1185">Reference proteome</keyword>
<protein>
    <recommendedName>
        <fullName evidence="3">Protein SlyX homolog</fullName>
    </recommendedName>
</protein>
<dbReference type="Proteomes" id="UP000476030">
    <property type="component" value="Unassembled WGS sequence"/>
</dbReference>
<dbReference type="PANTHER" id="PTHR36508">
    <property type="entry name" value="PROTEIN SLYX"/>
    <property type="match status" value="1"/>
</dbReference>
<dbReference type="AlphaFoldDB" id="A0A6L8W814"/>
<evidence type="ECO:0008006" key="3">
    <source>
        <dbReference type="Google" id="ProtNLM"/>
    </source>
</evidence>